<proteinExistence type="inferred from homology"/>
<accession>A0A8T0R6G4</accession>
<comment type="similarity">
    <text evidence="2">Belongs to the FLZ family.</text>
</comment>
<dbReference type="PANTHER" id="PTHR33059">
    <property type="entry name" value="FCS-LIKE ZINC FINGER 5"/>
    <property type="match status" value="1"/>
</dbReference>
<evidence type="ECO:0000256" key="4">
    <source>
        <dbReference type="ARBA" id="ARBA00022723"/>
    </source>
</evidence>
<evidence type="ECO:0000313" key="7">
    <source>
        <dbReference type="EMBL" id="KAG2580715.1"/>
    </source>
</evidence>
<dbReference type="PANTHER" id="PTHR33059:SF4">
    <property type="entry name" value="FCS-LIKE ZINC FINGER 5"/>
    <property type="match status" value="1"/>
</dbReference>
<feature type="zinc finger region" description="FLZ-type" evidence="5">
    <location>
        <begin position="31"/>
        <end position="75"/>
    </location>
</feature>
<keyword evidence="3" id="KW-0963">Cytoplasm</keyword>
<evidence type="ECO:0000256" key="1">
    <source>
        <dbReference type="ARBA" id="ARBA00004496"/>
    </source>
</evidence>
<dbReference type="AlphaFoldDB" id="A0A8T0R6G4"/>
<dbReference type="GO" id="GO:0005737">
    <property type="term" value="C:cytoplasm"/>
    <property type="evidence" value="ECO:0007669"/>
    <property type="project" value="UniProtKB-SubCell"/>
</dbReference>
<dbReference type="InterPro" id="IPR007650">
    <property type="entry name" value="Zf-FLZ_dom"/>
</dbReference>
<evidence type="ECO:0000256" key="2">
    <source>
        <dbReference type="ARBA" id="ARBA00009374"/>
    </source>
</evidence>
<organism evidence="7 8">
    <name type="scientific">Panicum virgatum</name>
    <name type="common">Blackwell switchgrass</name>
    <dbReference type="NCBI Taxonomy" id="38727"/>
    <lineage>
        <taxon>Eukaryota</taxon>
        <taxon>Viridiplantae</taxon>
        <taxon>Streptophyta</taxon>
        <taxon>Embryophyta</taxon>
        <taxon>Tracheophyta</taxon>
        <taxon>Spermatophyta</taxon>
        <taxon>Magnoliopsida</taxon>
        <taxon>Liliopsida</taxon>
        <taxon>Poales</taxon>
        <taxon>Poaceae</taxon>
        <taxon>PACMAD clade</taxon>
        <taxon>Panicoideae</taxon>
        <taxon>Panicodae</taxon>
        <taxon>Paniceae</taxon>
        <taxon>Panicinae</taxon>
        <taxon>Panicum</taxon>
        <taxon>Panicum sect. Hiantes</taxon>
    </lineage>
</organism>
<sequence length="75" mass="8556">MLEQPRSVTYTKTGICVHSQPSPIMQMQPLHFLQYCGSCNRALVPEADIYIYKGESAFCSIECREKGMRTLTDHD</sequence>
<gene>
    <name evidence="7" type="ORF">PVAP13_6NG360900</name>
</gene>
<evidence type="ECO:0000256" key="3">
    <source>
        <dbReference type="ARBA" id="ARBA00022490"/>
    </source>
</evidence>
<dbReference type="Proteomes" id="UP000823388">
    <property type="component" value="Chromosome 6N"/>
</dbReference>
<comment type="subcellular location">
    <subcellularLocation>
        <location evidence="1">Cytoplasm</location>
    </subcellularLocation>
</comment>
<evidence type="ECO:0000313" key="8">
    <source>
        <dbReference type="Proteomes" id="UP000823388"/>
    </source>
</evidence>
<dbReference type="GO" id="GO:0046872">
    <property type="term" value="F:metal ion binding"/>
    <property type="evidence" value="ECO:0007669"/>
    <property type="project" value="UniProtKB-KW"/>
</dbReference>
<name>A0A8T0R6G4_PANVG</name>
<protein>
    <recommendedName>
        <fullName evidence="6">FLZ-type domain-containing protein</fullName>
    </recommendedName>
</protein>
<dbReference type="EMBL" id="CM029048">
    <property type="protein sequence ID" value="KAG2580715.1"/>
    <property type="molecule type" value="Genomic_DNA"/>
</dbReference>
<feature type="domain" description="FLZ-type" evidence="6">
    <location>
        <begin position="31"/>
        <end position="75"/>
    </location>
</feature>
<evidence type="ECO:0000259" key="6">
    <source>
        <dbReference type="PROSITE" id="PS51795"/>
    </source>
</evidence>
<evidence type="ECO:0000256" key="5">
    <source>
        <dbReference type="PROSITE-ProRule" id="PRU01131"/>
    </source>
</evidence>
<comment type="caution">
    <text evidence="7">The sequence shown here is derived from an EMBL/GenBank/DDBJ whole genome shotgun (WGS) entry which is preliminary data.</text>
</comment>
<keyword evidence="4" id="KW-0479">Metal-binding</keyword>
<reference evidence="7" key="1">
    <citation type="submission" date="2020-05" db="EMBL/GenBank/DDBJ databases">
        <title>WGS assembly of Panicum virgatum.</title>
        <authorList>
            <person name="Lovell J.T."/>
            <person name="Jenkins J."/>
            <person name="Shu S."/>
            <person name="Juenger T.E."/>
            <person name="Schmutz J."/>
        </authorList>
    </citation>
    <scope>NUCLEOTIDE SEQUENCE</scope>
    <source>
        <strain evidence="7">AP13</strain>
    </source>
</reference>
<keyword evidence="8" id="KW-1185">Reference proteome</keyword>
<dbReference type="PROSITE" id="PS51795">
    <property type="entry name" value="ZF_FLZ"/>
    <property type="match status" value="1"/>
</dbReference>
<dbReference type="Pfam" id="PF04570">
    <property type="entry name" value="zf-FLZ"/>
    <property type="match status" value="1"/>
</dbReference>